<evidence type="ECO:0000256" key="4">
    <source>
        <dbReference type="RuleBase" id="RU004514"/>
    </source>
</evidence>
<dbReference type="OrthoDB" id="9804072at2"/>
<dbReference type="EMBL" id="FMMM01000016">
    <property type="protein sequence ID" value="SCQ18070.1"/>
    <property type="molecule type" value="Genomic_DNA"/>
</dbReference>
<proteinExistence type="inferred from homology"/>
<reference evidence="6 7" key="1">
    <citation type="submission" date="2016-09" db="EMBL/GenBank/DDBJ databases">
        <authorList>
            <person name="Capua I."/>
            <person name="De Benedictis P."/>
            <person name="Joannis T."/>
            <person name="Lombin L.H."/>
            <person name="Cattoli G."/>
        </authorList>
    </citation>
    <scope>NUCLEOTIDE SEQUENCE [LARGE SCALE GENOMIC DNA]</scope>
    <source>
        <strain evidence="6 7">UB20</strain>
    </source>
</reference>
<feature type="modified residue" description="N6-(pyridoxal phosphate)lysine" evidence="2 3">
    <location>
        <position position="25"/>
    </location>
</feature>
<dbReference type="GO" id="GO:0030170">
    <property type="term" value="F:pyridoxal phosphate binding"/>
    <property type="evidence" value="ECO:0007669"/>
    <property type="project" value="UniProtKB-UniRule"/>
</dbReference>
<comment type="function">
    <text evidence="2">Pyridoxal 5'-phosphate (PLP)-binding protein, which is involved in PLP homeostasis.</text>
</comment>
<gene>
    <name evidence="6" type="ORF">TFUB20_00216</name>
</gene>
<evidence type="ECO:0000256" key="2">
    <source>
        <dbReference type="HAMAP-Rule" id="MF_02087"/>
    </source>
</evidence>
<name>A0A1D3UD79_TANFO</name>
<dbReference type="FunFam" id="3.20.20.10:FF:000018">
    <property type="entry name" value="Pyridoxal phosphate homeostasis protein"/>
    <property type="match status" value="1"/>
</dbReference>
<dbReference type="InterPro" id="IPR011078">
    <property type="entry name" value="PyrdxlP_homeostasis"/>
</dbReference>
<evidence type="ECO:0000256" key="3">
    <source>
        <dbReference type="PIRSR" id="PIRSR004848-1"/>
    </source>
</evidence>
<sequence length="221" mass="25115">MKIADRLVSIRQTIPADVTLVAVSKFHPVDALREAYDCGQRVFGESRVQELMTKQPVLPADIKWHFIGTLQTNKVKYIVPFVHLIQSIDSLKLLAAVDREAKKCGRRIRILIEVHIAEEASKHGFTPDECRELFAGDTLNAYSHIRVVGLMGMATFTDDETQVRREFHKLRSLFEELRALPSMGDDFKELSMGMSDDYPLALEEGSTMVRLGTKIFGNRMY</sequence>
<dbReference type="PROSITE" id="PS01211">
    <property type="entry name" value="UPF0001"/>
    <property type="match status" value="1"/>
</dbReference>
<dbReference type="Proteomes" id="UP000182057">
    <property type="component" value="Unassembled WGS sequence"/>
</dbReference>
<evidence type="ECO:0000259" key="5">
    <source>
        <dbReference type="Pfam" id="PF01168"/>
    </source>
</evidence>
<dbReference type="PANTHER" id="PTHR10146:SF14">
    <property type="entry name" value="PYRIDOXAL PHOSPHATE HOMEOSTASIS PROTEIN"/>
    <property type="match status" value="1"/>
</dbReference>
<organism evidence="6 7">
    <name type="scientific">Tannerella forsythia</name>
    <name type="common">Bacteroides forsythus</name>
    <dbReference type="NCBI Taxonomy" id="28112"/>
    <lineage>
        <taxon>Bacteria</taxon>
        <taxon>Pseudomonadati</taxon>
        <taxon>Bacteroidota</taxon>
        <taxon>Bacteroidia</taxon>
        <taxon>Bacteroidales</taxon>
        <taxon>Tannerellaceae</taxon>
        <taxon>Tannerella</taxon>
    </lineage>
</organism>
<dbReference type="InterPro" id="IPR029066">
    <property type="entry name" value="PLP-binding_barrel"/>
</dbReference>
<dbReference type="Gene3D" id="3.20.20.10">
    <property type="entry name" value="Alanine racemase"/>
    <property type="match status" value="1"/>
</dbReference>
<dbReference type="PIRSF" id="PIRSF004848">
    <property type="entry name" value="YBL036c_PLPDEIII"/>
    <property type="match status" value="1"/>
</dbReference>
<accession>A0A1D3UD79</accession>
<evidence type="ECO:0000256" key="1">
    <source>
        <dbReference type="ARBA" id="ARBA00022898"/>
    </source>
</evidence>
<dbReference type="PANTHER" id="PTHR10146">
    <property type="entry name" value="PROLINE SYNTHETASE CO-TRANSCRIBED BACTERIAL HOMOLOG PROTEIN"/>
    <property type="match status" value="1"/>
</dbReference>
<dbReference type="RefSeq" id="WP_060830637.1">
    <property type="nucleotide sequence ID" value="NZ_CAUUNV010000058.1"/>
</dbReference>
<dbReference type="HAMAP" id="MF_02087">
    <property type="entry name" value="PLP_homeostasis"/>
    <property type="match status" value="1"/>
</dbReference>
<protein>
    <recommendedName>
        <fullName evidence="2">Pyridoxal phosphate homeostasis protein</fullName>
        <shortName evidence="2">PLP homeostasis protein</shortName>
    </recommendedName>
</protein>
<keyword evidence="1 2" id="KW-0663">Pyridoxal phosphate</keyword>
<comment type="cofactor">
    <cofactor evidence="3">
        <name>pyridoxal 5'-phosphate</name>
        <dbReference type="ChEBI" id="CHEBI:597326"/>
    </cofactor>
</comment>
<evidence type="ECO:0000313" key="7">
    <source>
        <dbReference type="Proteomes" id="UP000182057"/>
    </source>
</evidence>
<comment type="similarity">
    <text evidence="2 4">Belongs to the pyridoxal phosphate-binding protein YggS/PROSC family.</text>
</comment>
<feature type="domain" description="Alanine racemase N-terminal" evidence="5">
    <location>
        <begin position="3"/>
        <end position="218"/>
    </location>
</feature>
<dbReference type="NCBIfam" id="TIGR00044">
    <property type="entry name" value="YggS family pyridoxal phosphate-dependent enzyme"/>
    <property type="match status" value="1"/>
</dbReference>
<dbReference type="CDD" id="cd00635">
    <property type="entry name" value="PLPDE_III_YBL036c_like"/>
    <property type="match status" value="1"/>
</dbReference>
<dbReference type="Pfam" id="PF01168">
    <property type="entry name" value="Ala_racemase_N"/>
    <property type="match status" value="1"/>
</dbReference>
<evidence type="ECO:0000313" key="6">
    <source>
        <dbReference type="EMBL" id="SCQ18070.1"/>
    </source>
</evidence>
<dbReference type="SUPFAM" id="SSF51419">
    <property type="entry name" value="PLP-binding barrel"/>
    <property type="match status" value="1"/>
</dbReference>
<dbReference type="InterPro" id="IPR001608">
    <property type="entry name" value="Ala_racemase_N"/>
</dbReference>
<dbReference type="AlphaFoldDB" id="A0A1D3UD79"/>